<dbReference type="GO" id="GO:0016298">
    <property type="term" value="F:lipase activity"/>
    <property type="evidence" value="ECO:0007669"/>
    <property type="project" value="InterPro"/>
</dbReference>
<proteinExistence type="inferred from homology"/>
<evidence type="ECO:0000313" key="7">
    <source>
        <dbReference type="EMBL" id="CAD7079340.1"/>
    </source>
</evidence>
<dbReference type="FunCoup" id="A0A7R8UEJ6">
    <property type="interactions" value="215"/>
</dbReference>
<organism evidence="7 8">
    <name type="scientific">Hermetia illucens</name>
    <name type="common">Black soldier fly</name>
    <dbReference type="NCBI Taxonomy" id="343691"/>
    <lineage>
        <taxon>Eukaryota</taxon>
        <taxon>Metazoa</taxon>
        <taxon>Ecdysozoa</taxon>
        <taxon>Arthropoda</taxon>
        <taxon>Hexapoda</taxon>
        <taxon>Insecta</taxon>
        <taxon>Pterygota</taxon>
        <taxon>Neoptera</taxon>
        <taxon>Endopterygota</taxon>
        <taxon>Diptera</taxon>
        <taxon>Brachycera</taxon>
        <taxon>Stratiomyomorpha</taxon>
        <taxon>Stratiomyidae</taxon>
        <taxon>Hermetiinae</taxon>
        <taxon>Hermetia</taxon>
    </lineage>
</organism>
<keyword evidence="8" id="KW-1185">Reference proteome</keyword>
<evidence type="ECO:0000256" key="5">
    <source>
        <dbReference type="SAM" id="SignalP"/>
    </source>
</evidence>
<dbReference type="InterPro" id="IPR013818">
    <property type="entry name" value="Lipase"/>
</dbReference>
<reference evidence="7 8" key="1">
    <citation type="submission" date="2020-11" db="EMBL/GenBank/DDBJ databases">
        <authorList>
            <person name="Wallbank WR R."/>
            <person name="Pardo Diaz C."/>
            <person name="Kozak K."/>
            <person name="Martin S."/>
            <person name="Jiggins C."/>
            <person name="Moest M."/>
            <person name="Warren A I."/>
            <person name="Generalovic N T."/>
            <person name="Byers J.R.P. K."/>
            <person name="Montejo-Kovacevich G."/>
            <person name="Yen C E."/>
        </authorList>
    </citation>
    <scope>NUCLEOTIDE SEQUENCE [LARGE SCALE GENOMIC DNA]</scope>
</reference>
<dbReference type="GO" id="GO:0005615">
    <property type="term" value="C:extracellular space"/>
    <property type="evidence" value="ECO:0007669"/>
    <property type="project" value="TreeGrafter"/>
</dbReference>
<dbReference type="Gene3D" id="3.40.50.1820">
    <property type="entry name" value="alpha/beta hydrolase"/>
    <property type="match status" value="1"/>
</dbReference>
<sequence length="340" mass="37026">MKASLAVLALGLVAAVLAAPAEYDPTEWTVIPDENYNMHLVNMKDVEFELELAQRADFAVKFYLYTKSNPKTSQELVTGDEESVKRSHFNKDHPTRILSHGWRGDQNAPMNPMVRDKYLDRGDYNIIIVDWGAGAGSINYIKAAGNTVTAGKKVAALIDFLAEKAGLNTDNTYLIGHSLGGHVVGLAGKYTTRGKINTIFGLDAALPLFSINDPSKRLAKGDGRYVESIHTDGGILGFLDPLGDASFYPHWGKDQPGCGIDIVSACSHSRSYIYFAESLDNKDDFVSVKCPDFTDVKDEKCSLKGAEARMGGQPSNYGRGVEGVYYLPVNSKAPYATGRV</sequence>
<dbReference type="EMBL" id="LR899009">
    <property type="protein sequence ID" value="CAD7079340.1"/>
    <property type="molecule type" value="Genomic_DNA"/>
</dbReference>
<evidence type="ECO:0000256" key="1">
    <source>
        <dbReference type="ARBA" id="ARBA00004613"/>
    </source>
</evidence>
<dbReference type="CDD" id="cd00707">
    <property type="entry name" value="Pancreat_lipase_like"/>
    <property type="match status" value="1"/>
</dbReference>
<dbReference type="FunFam" id="3.40.50.1820:FF:000076">
    <property type="entry name" value="phospholipase A1"/>
    <property type="match status" value="1"/>
</dbReference>
<keyword evidence="3" id="KW-0964">Secreted</keyword>
<feature type="chain" id="PRO_5030683106" description="Lipase domain-containing protein" evidence="5">
    <location>
        <begin position="19"/>
        <end position="340"/>
    </location>
</feature>
<accession>A0A7R8UEJ6</accession>
<dbReference type="OMA" id="MDVTGAC"/>
<dbReference type="Proteomes" id="UP000594454">
    <property type="component" value="Chromosome 1"/>
</dbReference>
<dbReference type="PANTHER" id="PTHR11610:SF150">
    <property type="entry name" value="FI01825P-RELATED"/>
    <property type="match status" value="1"/>
</dbReference>
<protein>
    <recommendedName>
        <fullName evidence="6">Lipase domain-containing protein</fullName>
    </recommendedName>
</protein>
<evidence type="ECO:0000313" key="8">
    <source>
        <dbReference type="Proteomes" id="UP000594454"/>
    </source>
</evidence>
<dbReference type="PRINTS" id="PR00821">
    <property type="entry name" value="TAGLIPASE"/>
</dbReference>
<dbReference type="PRINTS" id="PR00825">
    <property type="entry name" value="DOLALLERGEN"/>
</dbReference>
<dbReference type="GO" id="GO:0016042">
    <property type="term" value="P:lipid catabolic process"/>
    <property type="evidence" value="ECO:0007669"/>
    <property type="project" value="TreeGrafter"/>
</dbReference>
<dbReference type="GO" id="GO:0017171">
    <property type="term" value="F:serine hydrolase activity"/>
    <property type="evidence" value="ECO:0007669"/>
    <property type="project" value="TreeGrafter"/>
</dbReference>
<evidence type="ECO:0000256" key="3">
    <source>
        <dbReference type="ARBA" id="ARBA00022525"/>
    </source>
</evidence>
<comment type="subcellular location">
    <subcellularLocation>
        <location evidence="1">Secreted</location>
    </subcellularLocation>
</comment>
<dbReference type="InParanoid" id="A0A7R8UEJ6"/>
<evidence type="ECO:0000256" key="4">
    <source>
        <dbReference type="RuleBase" id="RU004262"/>
    </source>
</evidence>
<dbReference type="InterPro" id="IPR000734">
    <property type="entry name" value="TAG_lipase"/>
</dbReference>
<dbReference type="InterPro" id="IPR033906">
    <property type="entry name" value="Lipase_N"/>
</dbReference>
<feature type="signal peptide" evidence="5">
    <location>
        <begin position="1"/>
        <end position="18"/>
    </location>
</feature>
<dbReference type="PANTHER" id="PTHR11610">
    <property type="entry name" value="LIPASE"/>
    <property type="match status" value="1"/>
</dbReference>
<dbReference type="SUPFAM" id="SSF53474">
    <property type="entry name" value="alpha/beta-Hydrolases"/>
    <property type="match status" value="1"/>
</dbReference>
<evidence type="ECO:0000259" key="6">
    <source>
        <dbReference type="Pfam" id="PF00151"/>
    </source>
</evidence>
<dbReference type="InterPro" id="IPR002334">
    <property type="entry name" value="Allerg_PlipaseA1"/>
</dbReference>
<feature type="domain" description="Lipase" evidence="6">
    <location>
        <begin position="47"/>
        <end position="335"/>
    </location>
</feature>
<dbReference type="Pfam" id="PF00151">
    <property type="entry name" value="Lipase"/>
    <property type="match status" value="1"/>
</dbReference>
<dbReference type="OrthoDB" id="199913at2759"/>
<name>A0A7R8UEJ6_HERIL</name>
<dbReference type="AlphaFoldDB" id="A0A7R8UEJ6"/>
<dbReference type="InterPro" id="IPR029058">
    <property type="entry name" value="AB_hydrolase_fold"/>
</dbReference>
<evidence type="ECO:0000256" key="2">
    <source>
        <dbReference type="ARBA" id="ARBA00010701"/>
    </source>
</evidence>
<comment type="similarity">
    <text evidence="2 4">Belongs to the AB hydrolase superfamily. Lipase family.</text>
</comment>
<gene>
    <name evidence="7" type="ORF">HERILL_LOCUS2560</name>
</gene>
<keyword evidence="5" id="KW-0732">Signal</keyword>